<evidence type="ECO:0008006" key="5">
    <source>
        <dbReference type="Google" id="ProtNLM"/>
    </source>
</evidence>
<dbReference type="Proteomes" id="UP000060787">
    <property type="component" value="Chromosome"/>
</dbReference>
<dbReference type="AlphaFoldDB" id="A0A0S2F667"/>
<feature type="compositionally biased region" description="Low complexity" evidence="1">
    <location>
        <begin position="1"/>
        <end position="23"/>
    </location>
</feature>
<feature type="transmembrane region" description="Helical" evidence="2">
    <location>
        <begin position="73"/>
        <end position="99"/>
    </location>
</feature>
<keyword evidence="4" id="KW-1185">Reference proteome</keyword>
<evidence type="ECO:0000313" key="3">
    <source>
        <dbReference type="EMBL" id="ALN79026.1"/>
    </source>
</evidence>
<keyword evidence="2" id="KW-0472">Membrane</keyword>
<dbReference type="PATRIC" id="fig|84531.8.peg.891"/>
<dbReference type="KEGG" id="lab:LA76x_0865"/>
<dbReference type="EMBL" id="CP011129">
    <property type="protein sequence ID" value="ALN79026.1"/>
    <property type="molecule type" value="Genomic_DNA"/>
</dbReference>
<gene>
    <name evidence="3" type="ORF">LA76x_0865</name>
</gene>
<name>A0A0S2F667_LYSAN</name>
<organism evidence="3 4">
    <name type="scientific">Lysobacter antibioticus</name>
    <dbReference type="NCBI Taxonomy" id="84531"/>
    <lineage>
        <taxon>Bacteria</taxon>
        <taxon>Pseudomonadati</taxon>
        <taxon>Pseudomonadota</taxon>
        <taxon>Gammaproteobacteria</taxon>
        <taxon>Lysobacterales</taxon>
        <taxon>Lysobacteraceae</taxon>
        <taxon>Lysobacter</taxon>
    </lineage>
</organism>
<feature type="region of interest" description="Disordered" evidence="1">
    <location>
        <begin position="1"/>
        <end position="31"/>
    </location>
</feature>
<keyword evidence="2" id="KW-0812">Transmembrane</keyword>
<evidence type="ECO:0000256" key="1">
    <source>
        <dbReference type="SAM" id="MobiDB-lite"/>
    </source>
</evidence>
<evidence type="ECO:0000256" key="2">
    <source>
        <dbReference type="SAM" id="Phobius"/>
    </source>
</evidence>
<dbReference type="STRING" id="84531.LA76x_0865"/>
<proteinExistence type="predicted"/>
<reference evidence="3 4" key="1">
    <citation type="journal article" date="2015" name="BMC Genomics">
        <title>Comparative genomics and metabolic profiling of the genus Lysobacter.</title>
        <authorList>
            <person name="de Bruijn I."/>
            <person name="Cheng X."/>
            <person name="de Jager V."/>
            <person name="Exposito R.G."/>
            <person name="Watrous J."/>
            <person name="Patel N."/>
            <person name="Postma J."/>
            <person name="Dorrestein P.C."/>
            <person name="Kobayashi D."/>
            <person name="Raaijmakers J.M."/>
        </authorList>
    </citation>
    <scope>NUCLEOTIDE SEQUENCE [LARGE SCALE GENOMIC DNA]</scope>
    <source>
        <strain evidence="3 4">76</strain>
    </source>
</reference>
<feature type="transmembrane region" description="Helical" evidence="2">
    <location>
        <begin position="105"/>
        <end position="133"/>
    </location>
</feature>
<dbReference type="eggNOG" id="ENOG5032CER">
    <property type="taxonomic scope" value="Bacteria"/>
</dbReference>
<protein>
    <recommendedName>
        <fullName evidence="5">Transmembrane protein</fullName>
    </recommendedName>
</protein>
<evidence type="ECO:0000313" key="4">
    <source>
        <dbReference type="Proteomes" id="UP000060787"/>
    </source>
</evidence>
<keyword evidence="2" id="KW-1133">Transmembrane helix</keyword>
<dbReference type="RefSeq" id="WP_057916715.1">
    <property type="nucleotide sequence ID" value="NZ_CP011129.1"/>
</dbReference>
<sequence length="181" mass="19110">MSDPSRSGPDSASGGDDSPDSAGQGRGPSIEDSYREIRDAGREGLSAAIDTGRALRGLLIADFALARSALGRALLWVSVAIVFGASSWLLLMAALIALLQGVLGWSWLASMLAASGLSLVVTAVGVWQALHYFEFTRLHATRRQLRRLGMGDLDDEELQAHLAADAGHAARYHGKDDGKAP</sequence>
<accession>A0A0S2F667</accession>